<dbReference type="Proteomes" id="UP001152562">
    <property type="component" value="Unassembled WGS sequence"/>
</dbReference>
<feature type="compositionally biased region" description="Basic and acidic residues" evidence="11">
    <location>
        <begin position="1098"/>
        <end position="1107"/>
    </location>
</feature>
<evidence type="ECO:0000256" key="9">
    <source>
        <dbReference type="ARBA" id="ARBA00023157"/>
    </source>
</evidence>
<dbReference type="SUPFAM" id="SSF54403">
    <property type="entry name" value="Cystatin/monellin"/>
    <property type="match status" value="18"/>
</dbReference>
<feature type="domain" description="Cystatin" evidence="13">
    <location>
        <begin position="1933"/>
        <end position="2040"/>
    </location>
</feature>
<evidence type="ECO:0000256" key="6">
    <source>
        <dbReference type="ARBA" id="ARBA00022801"/>
    </source>
</evidence>
<feature type="domain" description="Cystatin" evidence="13">
    <location>
        <begin position="160"/>
        <end position="258"/>
    </location>
</feature>
<dbReference type="SMART" id="SM00848">
    <property type="entry name" value="Inhibitor_I29"/>
    <property type="match status" value="1"/>
</dbReference>
<feature type="region of interest" description="Disordered" evidence="11">
    <location>
        <begin position="368"/>
        <end position="402"/>
    </location>
</feature>
<dbReference type="PROSITE" id="PS00639">
    <property type="entry name" value="THIOL_PROTEASE_HIS"/>
    <property type="match status" value="1"/>
</dbReference>
<feature type="domain" description="Cystatin" evidence="13">
    <location>
        <begin position="2545"/>
        <end position="2652"/>
    </location>
</feature>
<dbReference type="PANTHER" id="PTHR46186">
    <property type="entry name" value="CYSTATIN"/>
    <property type="match status" value="1"/>
</dbReference>
<feature type="domain" description="Cystatin" evidence="13">
    <location>
        <begin position="902"/>
        <end position="1009"/>
    </location>
</feature>
<dbReference type="PROSITE" id="PS00139">
    <property type="entry name" value="THIOL_PROTEASE_CYS"/>
    <property type="match status" value="1"/>
</dbReference>
<dbReference type="GO" id="GO:0005737">
    <property type="term" value="C:cytoplasm"/>
    <property type="evidence" value="ECO:0007669"/>
    <property type="project" value="TreeGrafter"/>
</dbReference>
<evidence type="ECO:0000259" key="13">
    <source>
        <dbReference type="SMART" id="SM00043"/>
    </source>
</evidence>
<evidence type="ECO:0000256" key="1">
    <source>
        <dbReference type="ARBA" id="ARBA00009403"/>
    </source>
</evidence>
<feature type="domain" description="Cystatin" evidence="13">
    <location>
        <begin position="2433"/>
        <end position="2542"/>
    </location>
</feature>
<dbReference type="InterPro" id="IPR018073">
    <property type="entry name" value="Prot_inh_cystat_CS"/>
</dbReference>
<dbReference type="Pfam" id="PF00031">
    <property type="entry name" value="Cystatin"/>
    <property type="match status" value="14"/>
</dbReference>
<evidence type="ECO:0000256" key="4">
    <source>
        <dbReference type="ARBA" id="ARBA00022704"/>
    </source>
</evidence>
<feature type="domain" description="Cystatin" evidence="13">
    <location>
        <begin position="668"/>
        <end position="784"/>
    </location>
</feature>
<keyword evidence="9" id="KW-1015">Disulfide bond</keyword>
<keyword evidence="7" id="KW-0788">Thiol protease</keyword>
<comment type="similarity">
    <text evidence="1">Belongs to the cystatin family.</text>
</comment>
<evidence type="ECO:0000256" key="8">
    <source>
        <dbReference type="ARBA" id="ARBA00023145"/>
    </source>
</evidence>
<dbReference type="Gene3D" id="3.90.70.10">
    <property type="entry name" value="Cysteine proteinases"/>
    <property type="match status" value="1"/>
</dbReference>
<dbReference type="InterPro" id="IPR025660">
    <property type="entry name" value="Pept_his_AS"/>
</dbReference>
<keyword evidence="17" id="KW-1185">Reference proteome</keyword>
<dbReference type="Pfam" id="PF08246">
    <property type="entry name" value="Inhibitor_I29"/>
    <property type="match status" value="1"/>
</dbReference>
<keyword evidence="8" id="KW-0865">Zymogen</keyword>
<dbReference type="CDD" id="cd02248">
    <property type="entry name" value="Peptidase_C1A"/>
    <property type="match status" value="1"/>
</dbReference>
<protein>
    <recommendedName>
        <fullName evidence="18">Cystatin domain-containing protein</fullName>
    </recommendedName>
</protein>
<dbReference type="GO" id="GO:0006508">
    <property type="term" value="P:proteolysis"/>
    <property type="evidence" value="ECO:0007669"/>
    <property type="project" value="UniProtKB-KW"/>
</dbReference>
<dbReference type="InterPro" id="IPR000169">
    <property type="entry name" value="Pept_cys_AS"/>
</dbReference>
<feature type="domain" description="Cystatin" evidence="13">
    <location>
        <begin position="1461"/>
        <end position="1568"/>
    </location>
</feature>
<comment type="caution">
    <text evidence="16">The sequence shown here is derived from an EMBL/GenBank/DDBJ whole genome shotgun (WGS) entry which is preliminary data.</text>
</comment>
<gene>
    <name evidence="16" type="ORF">PIBRA_LOCUS7967</name>
</gene>
<sequence>MSKLITFLFIECIISVIALSEFSEEKKDKIIHDFIEYLNNLPSHPYVYDEGVLEKAVRLDPNDDIIHIEAMLRGGNEDFQYGKKSVKCSANIRDFLEGSISIENQPVCQEVEDVTAINTYNPNSDEMTEQSPILLDNEEETEGVISGEQFIAVPRRHNVPCTGCTDHVNPEAAGVRELAELAIKHLDKHDPAAKHILKTIVDIERQVQVVSGIKYTLILKIDFDKCPLAEGEPCYENRGCKISILEKTWIKYTDGTKYRAITANNCTEQWLFGDDGEIVTATNGTRKLKLKLKIKVSDGNHKATTDKFNDVPFLQEEVINAQHDLKLETQLPQDKVLSENEVKNIEDQIIPHHRVETLKNVVHTHPNYYETDDSKPAISSSLTKEKNNENPYHTANPSQSVDKTYLSEEKKQAIDDLFNILNSAGFNSPDDTPRTKRSYDSDLKMLAVIEKLYKLKKNIKNADFIYSLAQNMVDYLNEMDIETKNRKLKEVVTAEEEIVNYQHFYYIQARVVVPCNEVECENIDGKSKICNGIIELTQTEAIQILTTFCYDDQKLISNVGKIFQVPLDDILLKHMINKAIKQVESDLTNQNAILVKQVLDATTRKEAGIITKIIVEIVFTNCNKSVSYKRRHNCTIIENMGSEICEINIIERHWIKETKITHSCKNRGIEETFTNINNQGFKNLQDSTVTGMLNQALRFLEINSKRNNKQRIISINNITTQLFAGLLTKINFTVGYTECKEDLENDVDIESCKLLHNEPIRRCQLVVWDRPWLEDGKQLNVTCANDDNVLEARKKRSLNFVGGELEKNPDDPKYLLLAEESLAQFLLNTGNNITHNVLRVDHVTVQVVSGVLTSIKFTVSPTESPKTVIHCSSRIWEKVWMNFKEITNITCYNEASPKEKRHIPGGESAKDLNDPRFLTLARESLNKYVQSSGSSKHHKLLNIKKVTTQVVSGTMTRIDFEAAPTNCVLQAVAEESSSDCKIDGDIMKCHAEIWEHPWLSKKDIKIHCNIKESSREKRDTLAGGESDEDPNDPRFLTLARESLNKYVQSSGSSKHHKLLNIKKVTTQVVSGTMTRIDFEAAPTNCVLQAVAEESSSDCKIDGKKRETLSGGESDEDPNDPRFLTLARESLNKYVQSSGSSKHHKLLNIKKVTTQVVSGTMTRIDFEAAPTNCVLQAVAEESSSDCKIDGDIMKCHAEIWEQPWLSKKDIKIHCNIKESSREKRDTLAGGESDEDPNDPRFLTLARESLNKYVQSSGSSKHHKLLNIKKVTTQVVSGTMTRIDFEAAPTNCVLQAVAEESSSDCKIDGDIMKCHAEIWEQPWLSKKDIKIHCNIKESSRKKREALLGGASDEDPNDPRFLTLARESLNKYVQSSGSSKHHKLLNIKKVTTQVVSGTMTRIDFEAAPTNCVLQAVAEESSSDCKIDGDIMKCHAEIWEQPWLSKKDIKIHCNIKESSRKKREALLGGASDEDPNDPRFLTLARESLNKYVQSSGSSKHHKLLNIKKVTTQVVSGTMTRIDFEAAPTNCVLQAVAEESSSDCKIDGDIMKCHAEIWEQPWLSKKDIKIHCNIKESSREKRDTLAGGESDEDPNDPRFLTLARESLNKYVQSSGSSKHHKLLNIKKVTTQVVSGTMTRIDFEAAPTNCVLQAVAEESSSDCKIDGDIMKCHAEIWEKPWLSKKDIKIHCNIKESSREKRDTLAGGESDEDPNDPRFLTLARESLNKYVQSSGSSKHHKLLNIKKVTTQVVSGTMTRIDFEAAPTNCVLQAVAEESSSDCKIDGDIMKCHAEIWEQPWLSKKDIKIHCNIKESSREKRDTLAGGESDEDPNDPRFLTLARESLNKYVQSSGSSKHHKLLNIKKVTTQVVSGTMTRIDFEAAPTNCELQAVAEESSSDCKVEGAVMKCHAEIWEQPWLSKKDIKIHCNIKESSRKKREALLGGASDEDPNDPRFLTLARESLNKYVQSSGSSKHHKLLNIKKVTTQVVSGTMTRIDFEAAPTNCVLQAVAEESSSDCKIDGDIMKCHAEIWEQPWLSKKDIKIHCNIKESSREKRDTLAGGESDEDPNDPRFLTLARESLNKYVQSSGSSKHHKLLNIKKVTTQVVSGTMTRIDFEAAPTNCELQAVAEESSSDCKVEGAVMKCHAEIWEQPWLSKKDIKIHCNIKESSRNKRENLEGGDSENDPNFFQSSQDILSLSKLQQTRTKRQAEEDYVDDDTKFYFASRAVQHLNDNSNTNNLQKLITIHAFQSKTVMHENIIRMYIETAHTYCLRHQDEADLADCEELSGMFHKICFVKILSSPDDELIVHSINVICNDEKSFSTITGISIKDLIVASITELESSPKIKNKIVPHGEPHFIPRLDFQVPIKLSFLIAFTNCSKDVEFDIFSLQMINDLQTPCSVDSVRPSKSCTSYIWTTAKTNKIKRLKVKCSLPHMMRKRRSLDVSNATSDEVTIHNLVKESIEKLEMMSQHKYKQRLLQINDYSSKITSGRVTTINFDVGYTSCLKYEAIENITNCQFLDHLPRRRCISTVWQRLWLDNGNNIEVNCQDDETPLEAHVEFENPEQAMQMAKEAVKHIEAKYPHPRRQKVVRIFSLEKQTIAGIHYRMKIEIGNTNCLALSLNDTCNLVSNMGDNRFCRVNIWIRPWTDHPPNYRVSCDYEEGVNTEIYVHLQAEQLFFDFITTYRPEYINDHTEMAKRFEIFKNNVKRIHELNVNERGTARYAVTKFTDLSYEEFSNKYLGLKPGLRDQNQIPFRMAEIPDVKIPDKFDWRSFGAVTEVKNQGSCGSCWAFSVTGNVEGQWKIKTGELVSLSEQELVDCDKLDEGCNGGLPDNAYRAIEQLGGLEAENDYPYEGVDDKCLYNKTLSRVHISGALNISSNETDMAKWLTQNGPISIGINANAMQFYVGGVSHPWRMLCSPTNLDHGVLIVGYGVKDYPLFHKRLPYWIVKNSWGTLWGEQGYYRVYRGDGTCGLNLMASSSIV</sequence>
<keyword evidence="4" id="KW-0789">Thiol protease inhibitor</keyword>
<keyword evidence="3" id="KW-0646">Protease inhibitor</keyword>
<feature type="region of interest" description="Disordered" evidence="11">
    <location>
        <begin position="1015"/>
        <end position="1034"/>
    </location>
</feature>
<evidence type="ECO:0000256" key="11">
    <source>
        <dbReference type="SAM" id="MobiDB-lite"/>
    </source>
</evidence>
<feature type="compositionally biased region" description="Polar residues" evidence="11">
    <location>
        <begin position="389"/>
        <end position="402"/>
    </location>
</feature>
<feature type="domain" description="Cystatin" evidence="13">
    <location>
        <begin position="1815"/>
        <end position="1922"/>
    </location>
</feature>
<name>A0A9P0XE31_PIEBR</name>
<feature type="domain" description="Cystatin" evidence="13">
    <location>
        <begin position="1579"/>
        <end position="1686"/>
    </location>
</feature>
<evidence type="ECO:0000256" key="12">
    <source>
        <dbReference type="SAM" id="SignalP"/>
    </source>
</evidence>
<feature type="domain" description="Cystatin" evidence="13">
    <location>
        <begin position="1343"/>
        <end position="1450"/>
    </location>
</feature>
<dbReference type="EMBL" id="CALOZG010000015">
    <property type="protein sequence ID" value="CAH4031476.1"/>
    <property type="molecule type" value="Genomic_DNA"/>
</dbReference>
<feature type="region of interest" description="Disordered" evidence="11">
    <location>
        <begin position="1098"/>
        <end position="1120"/>
    </location>
</feature>
<organism evidence="16 17">
    <name type="scientific">Pieris brassicae</name>
    <name type="common">White butterfly</name>
    <name type="synonym">Large white butterfly</name>
    <dbReference type="NCBI Taxonomy" id="7116"/>
    <lineage>
        <taxon>Eukaryota</taxon>
        <taxon>Metazoa</taxon>
        <taxon>Ecdysozoa</taxon>
        <taxon>Arthropoda</taxon>
        <taxon>Hexapoda</taxon>
        <taxon>Insecta</taxon>
        <taxon>Pterygota</taxon>
        <taxon>Neoptera</taxon>
        <taxon>Endopterygota</taxon>
        <taxon>Lepidoptera</taxon>
        <taxon>Glossata</taxon>
        <taxon>Ditrysia</taxon>
        <taxon>Papilionoidea</taxon>
        <taxon>Pieridae</taxon>
        <taxon>Pierinae</taxon>
        <taxon>Pieris</taxon>
    </lineage>
</organism>
<keyword evidence="2" id="KW-0645">Protease</keyword>
<accession>A0A9P0XE31</accession>
<dbReference type="SUPFAM" id="SSF54001">
    <property type="entry name" value="Cysteine proteinases"/>
    <property type="match status" value="1"/>
</dbReference>
<feature type="domain" description="Cystatin" evidence="13">
    <location>
        <begin position="1697"/>
        <end position="1804"/>
    </location>
</feature>
<dbReference type="InterPro" id="IPR013201">
    <property type="entry name" value="Prot_inhib_I29"/>
</dbReference>
<dbReference type="PROSITE" id="PS00640">
    <property type="entry name" value="THIOL_PROTEASE_ASN"/>
    <property type="match status" value="1"/>
</dbReference>
<dbReference type="PROSITE" id="PS00287">
    <property type="entry name" value="CYSTATIN"/>
    <property type="match status" value="1"/>
</dbReference>
<dbReference type="GO" id="GO:0008234">
    <property type="term" value="F:cysteine-type peptidase activity"/>
    <property type="evidence" value="ECO:0007669"/>
    <property type="project" value="UniProtKB-KW"/>
</dbReference>
<feature type="chain" id="PRO_5040240528" description="Cystatin domain-containing protein" evidence="12">
    <location>
        <begin position="19"/>
        <end position="2976"/>
    </location>
</feature>
<feature type="domain" description="Cystatin" evidence="13">
    <location>
        <begin position="1225"/>
        <end position="1332"/>
    </location>
</feature>
<reference evidence="16" key="1">
    <citation type="submission" date="2022-05" db="EMBL/GenBank/DDBJ databases">
        <authorList>
            <person name="Okamura Y."/>
        </authorList>
    </citation>
    <scope>NUCLEOTIDE SEQUENCE</scope>
</reference>
<dbReference type="GO" id="GO:0004869">
    <property type="term" value="F:cysteine-type endopeptidase inhibitor activity"/>
    <property type="evidence" value="ECO:0007669"/>
    <property type="project" value="UniProtKB-KW"/>
</dbReference>
<evidence type="ECO:0000313" key="17">
    <source>
        <dbReference type="Proteomes" id="UP001152562"/>
    </source>
</evidence>
<dbReference type="InterPro" id="IPR025661">
    <property type="entry name" value="Pept_asp_AS"/>
</dbReference>
<feature type="domain" description="Cystatin" evidence="13">
    <location>
        <begin position="1107"/>
        <end position="1214"/>
    </location>
</feature>
<keyword evidence="10" id="KW-0325">Glycoprotein</keyword>
<feature type="domain" description="Cystatin" evidence="13">
    <location>
        <begin position="799"/>
        <end position="892"/>
    </location>
</feature>
<dbReference type="GO" id="GO:0005615">
    <property type="term" value="C:extracellular space"/>
    <property type="evidence" value="ECO:0007669"/>
    <property type="project" value="TreeGrafter"/>
</dbReference>
<dbReference type="InterPro" id="IPR000668">
    <property type="entry name" value="Peptidase_C1A_C"/>
</dbReference>
<evidence type="ECO:0000256" key="3">
    <source>
        <dbReference type="ARBA" id="ARBA00022690"/>
    </source>
</evidence>
<dbReference type="SMART" id="SM00645">
    <property type="entry name" value="Pept_C1"/>
    <property type="match status" value="1"/>
</dbReference>
<feature type="domain" description="Cystatin" evidence="13">
    <location>
        <begin position="557"/>
        <end position="663"/>
    </location>
</feature>
<feature type="domain" description="Cathepsin propeptide inhibitor" evidence="15">
    <location>
        <begin position="2671"/>
        <end position="2729"/>
    </location>
</feature>
<feature type="domain" description="Cystatin" evidence="13">
    <location>
        <begin position="2051"/>
        <end position="2158"/>
    </location>
</feature>
<dbReference type="Pfam" id="PF00112">
    <property type="entry name" value="Peptidase_C1"/>
    <property type="match status" value="1"/>
</dbReference>
<feature type="domain" description="Cystatin" evidence="13">
    <location>
        <begin position="1020"/>
        <end position="1103"/>
    </location>
</feature>
<evidence type="ECO:0008006" key="18">
    <source>
        <dbReference type="Google" id="ProtNLM"/>
    </source>
</evidence>
<dbReference type="FunFam" id="3.90.70.10:FF:000130">
    <property type="entry name" value="Cysteine proteinase 1"/>
    <property type="match status" value="1"/>
</dbReference>
<evidence type="ECO:0000259" key="15">
    <source>
        <dbReference type="SMART" id="SM00848"/>
    </source>
</evidence>
<dbReference type="PRINTS" id="PR00705">
    <property type="entry name" value="PAPAIN"/>
</dbReference>
<proteinExistence type="inferred from homology"/>
<evidence type="ECO:0000256" key="5">
    <source>
        <dbReference type="ARBA" id="ARBA00022729"/>
    </source>
</evidence>
<evidence type="ECO:0000259" key="14">
    <source>
        <dbReference type="SMART" id="SM00645"/>
    </source>
</evidence>
<keyword evidence="6" id="KW-0378">Hydrolase</keyword>
<evidence type="ECO:0000256" key="10">
    <source>
        <dbReference type="ARBA" id="ARBA00023180"/>
    </source>
</evidence>
<evidence type="ECO:0000256" key="2">
    <source>
        <dbReference type="ARBA" id="ARBA00022670"/>
    </source>
</evidence>
<dbReference type="GO" id="GO:0031982">
    <property type="term" value="C:vesicle"/>
    <property type="evidence" value="ECO:0007669"/>
    <property type="project" value="TreeGrafter"/>
</dbReference>
<dbReference type="Gene3D" id="3.10.450.10">
    <property type="match status" value="18"/>
</dbReference>
<keyword evidence="5 12" id="KW-0732">Signal</keyword>
<feature type="domain" description="Peptidase C1A papain C-terminal" evidence="14">
    <location>
        <begin position="2758"/>
        <end position="2975"/>
    </location>
</feature>
<dbReference type="CDD" id="cd00042">
    <property type="entry name" value="CY"/>
    <property type="match status" value="16"/>
</dbReference>
<evidence type="ECO:0000313" key="16">
    <source>
        <dbReference type="EMBL" id="CAH4031476.1"/>
    </source>
</evidence>
<dbReference type="InterPro" id="IPR039417">
    <property type="entry name" value="Peptidase_C1A_papain-like"/>
</dbReference>
<dbReference type="InterPro" id="IPR000010">
    <property type="entry name" value="Cystatin_dom"/>
</dbReference>
<dbReference type="InterPro" id="IPR038765">
    <property type="entry name" value="Papain-like_cys_pep_sf"/>
</dbReference>
<dbReference type="PANTHER" id="PTHR46186:SF2">
    <property type="entry name" value="CYSTATIN"/>
    <property type="match status" value="1"/>
</dbReference>
<feature type="signal peptide" evidence="12">
    <location>
        <begin position="1"/>
        <end position="18"/>
    </location>
</feature>
<evidence type="ECO:0000256" key="7">
    <source>
        <dbReference type="ARBA" id="ARBA00022807"/>
    </source>
</evidence>
<dbReference type="SMART" id="SM00043">
    <property type="entry name" value="CY"/>
    <property type="match status" value="17"/>
</dbReference>
<dbReference type="InterPro" id="IPR046350">
    <property type="entry name" value="Cystatin_sf"/>
</dbReference>